<sequence length="336" mass="40002">MERLTDTCDVSHQSEIHLHQFLTMVSLDNDEASTLQLAKDFCYQSDSSLDHRLALELFYVNGCEKELRDFIEINRQSVLYINRQTATLYELMVDGRNYQSIHHIRTFAKSLTCDQPELACLRYFLYIELDCSVYNYDQVGYYLNKIQQLLPKIDNPLLLSFFNMRMHTYLFIYYWKRNELILARKHAYEALQIPNHMKHKADLHKYLALSYIYEDFESCIFHIEEAKQMADRLADKVLFNQITSITHPFICAYFGEVDGIHTSDPIEQAHVEIVRGNTNRAKRLLEALRVITPFTQYYLGLITKRQHFFIHSYQEFMEKRSDHFFARLPLQAYHMP</sequence>
<comment type="caution">
    <text evidence="1">The sequence shown here is derived from an EMBL/GenBank/DDBJ whole genome shotgun (WGS) entry which is preliminary data.</text>
</comment>
<dbReference type="EMBL" id="APML01000039">
    <property type="protein sequence ID" value="ENH96563.1"/>
    <property type="molecule type" value="Genomic_DNA"/>
</dbReference>
<dbReference type="Pfam" id="PF22871">
    <property type="entry name" value="AimR"/>
    <property type="match status" value="1"/>
</dbReference>
<dbReference type="NCBIfam" id="NF038310">
    <property type="entry name" value="lysogeny_AimR"/>
    <property type="match status" value="1"/>
</dbReference>
<dbReference type="OrthoDB" id="2692106at2"/>
<dbReference type="RefSeq" id="WP_003469634.1">
    <property type="nucleotide sequence ID" value="NZ_APML01000039.1"/>
</dbReference>
<name>N4W8I0_9BACI</name>
<evidence type="ECO:0000313" key="2">
    <source>
        <dbReference type="Proteomes" id="UP000012283"/>
    </source>
</evidence>
<dbReference type="AlphaFoldDB" id="N4W8I0"/>
<dbReference type="STRING" id="1308866.J416_10036"/>
<gene>
    <name evidence="1" type="ORF">J416_10036</name>
</gene>
<dbReference type="eggNOG" id="ENOG502Z9E0">
    <property type="taxonomic scope" value="Bacteria"/>
</dbReference>
<proteinExistence type="predicted"/>
<dbReference type="InterPro" id="IPR047705">
    <property type="entry name" value="AimR-like"/>
</dbReference>
<accession>N4W8I0</accession>
<organism evidence="1 2">
    <name type="scientific">Gracilibacillus halophilus YIM-C55.5</name>
    <dbReference type="NCBI Taxonomy" id="1308866"/>
    <lineage>
        <taxon>Bacteria</taxon>
        <taxon>Bacillati</taxon>
        <taxon>Bacillota</taxon>
        <taxon>Bacilli</taxon>
        <taxon>Bacillales</taxon>
        <taxon>Bacillaceae</taxon>
        <taxon>Gracilibacillus</taxon>
    </lineage>
</organism>
<keyword evidence="2" id="KW-1185">Reference proteome</keyword>
<dbReference type="Proteomes" id="UP000012283">
    <property type="component" value="Unassembled WGS sequence"/>
</dbReference>
<evidence type="ECO:0000313" key="1">
    <source>
        <dbReference type="EMBL" id="ENH96563.1"/>
    </source>
</evidence>
<protein>
    <submittedName>
        <fullName evidence="1">Uncharacterized protein</fullName>
    </submittedName>
</protein>
<reference evidence="1 2" key="1">
    <citation type="submission" date="2013-03" db="EMBL/GenBank/DDBJ databases">
        <title>Draft genome sequence of Gracibacillus halophilus YIM-C55.5, a moderately halophilic and thermophilic organism from the Xiaochaidamu salt lake.</title>
        <authorList>
            <person name="Sugumar T."/>
            <person name="Polireddy D.R."/>
            <person name="Antony A."/>
            <person name="Madhava Y.R."/>
            <person name="Sivakumar N."/>
        </authorList>
    </citation>
    <scope>NUCLEOTIDE SEQUENCE [LARGE SCALE GENOMIC DNA]</scope>
    <source>
        <strain evidence="1 2">YIM-C55.5</strain>
    </source>
</reference>
<dbReference type="PATRIC" id="fig|1308866.3.peg.2036"/>